<reference evidence="1 2" key="1">
    <citation type="journal article" date="2016" name="Nat. Commun.">
        <title>Thousands of microbial genomes shed light on interconnected biogeochemical processes in an aquifer system.</title>
        <authorList>
            <person name="Anantharaman K."/>
            <person name="Brown C.T."/>
            <person name="Hug L.A."/>
            <person name="Sharon I."/>
            <person name="Castelle C.J."/>
            <person name="Probst A.J."/>
            <person name="Thomas B.C."/>
            <person name="Singh A."/>
            <person name="Wilkins M.J."/>
            <person name="Karaoz U."/>
            <person name="Brodie E.L."/>
            <person name="Williams K.H."/>
            <person name="Hubbard S.S."/>
            <person name="Banfield J.F."/>
        </authorList>
    </citation>
    <scope>NUCLEOTIDE SEQUENCE [LARGE SCALE GENOMIC DNA]</scope>
</reference>
<organism evidence="1 2">
    <name type="scientific">Candidatus Roizmanbacteria bacterium RIFOXYA1_FULL_41_12</name>
    <dbReference type="NCBI Taxonomy" id="1802082"/>
    <lineage>
        <taxon>Bacteria</taxon>
        <taxon>Candidatus Roizmaniibacteriota</taxon>
    </lineage>
</organism>
<dbReference type="Proteomes" id="UP000178450">
    <property type="component" value="Unassembled WGS sequence"/>
</dbReference>
<evidence type="ECO:0000313" key="1">
    <source>
        <dbReference type="EMBL" id="OGK66325.1"/>
    </source>
</evidence>
<accession>A0A1F7KEP2</accession>
<name>A0A1F7KEP2_9BACT</name>
<protein>
    <submittedName>
        <fullName evidence="1">Uncharacterized protein</fullName>
    </submittedName>
</protein>
<evidence type="ECO:0000313" key="2">
    <source>
        <dbReference type="Proteomes" id="UP000178450"/>
    </source>
</evidence>
<sequence>MVEIIKRADSKIYSFEPVYIPVPHNLQTQPKCRHILSGIGPVIDLQPCVHPFVFHALVRPPTGEHILSRAAQKLGSKTKGHEGYVFSYTVPKNNITAFNDNESPERQEMKEIVGESFYNLVVPTKFGQRVIRMGSAYQDGYLAILKGSGFQKILRLGSEGGASYYYVYQAVKERHAEIHDVIEIEGSTSHRIYGFYHFPDFEYVQGLVGLTPIQEYLKQCSSRIRGKLTEVANTVYKDTPLPLPARVAECVMANRNALN</sequence>
<dbReference type="EMBL" id="MGBG01000008">
    <property type="protein sequence ID" value="OGK66325.1"/>
    <property type="molecule type" value="Genomic_DNA"/>
</dbReference>
<comment type="caution">
    <text evidence="1">The sequence shown here is derived from an EMBL/GenBank/DDBJ whole genome shotgun (WGS) entry which is preliminary data.</text>
</comment>
<gene>
    <name evidence="1" type="ORF">A2209_02145</name>
</gene>
<dbReference type="AlphaFoldDB" id="A0A1F7KEP2"/>
<proteinExistence type="predicted"/>